<feature type="domain" description="PH" evidence="1">
    <location>
        <begin position="1"/>
        <end position="99"/>
    </location>
</feature>
<dbReference type="AlphaFoldDB" id="T0RM71"/>
<keyword evidence="3" id="KW-1185">Reference proteome</keyword>
<dbReference type="Pfam" id="PF00169">
    <property type="entry name" value="PH"/>
    <property type="match status" value="1"/>
</dbReference>
<dbReference type="Gene3D" id="2.30.29.30">
    <property type="entry name" value="Pleckstrin-homology domain (PH domain)/Phosphotyrosine-binding domain (PTB)"/>
    <property type="match status" value="1"/>
</dbReference>
<reference evidence="2 3" key="1">
    <citation type="submission" date="2012-04" db="EMBL/GenBank/DDBJ databases">
        <title>The Genome Sequence of Saprolegnia declina VS20.</title>
        <authorList>
            <consortium name="The Broad Institute Genome Sequencing Platform"/>
            <person name="Russ C."/>
            <person name="Nusbaum C."/>
            <person name="Tyler B."/>
            <person name="van West P."/>
            <person name="Dieguez-Uribeondo J."/>
            <person name="de Bruijn I."/>
            <person name="Tripathy S."/>
            <person name="Jiang R."/>
            <person name="Young S.K."/>
            <person name="Zeng Q."/>
            <person name="Gargeya S."/>
            <person name="Fitzgerald M."/>
            <person name="Haas B."/>
            <person name="Abouelleil A."/>
            <person name="Alvarado L."/>
            <person name="Arachchi H.M."/>
            <person name="Berlin A."/>
            <person name="Chapman S.B."/>
            <person name="Goldberg J."/>
            <person name="Griggs A."/>
            <person name="Gujja S."/>
            <person name="Hansen M."/>
            <person name="Howarth C."/>
            <person name="Imamovic A."/>
            <person name="Larimer J."/>
            <person name="McCowen C."/>
            <person name="Montmayeur A."/>
            <person name="Murphy C."/>
            <person name="Neiman D."/>
            <person name="Pearson M."/>
            <person name="Priest M."/>
            <person name="Roberts A."/>
            <person name="Saif S."/>
            <person name="Shea T."/>
            <person name="Sisk P."/>
            <person name="Sykes S."/>
            <person name="Wortman J."/>
            <person name="Nusbaum C."/>
            <person name="Birren B."/>
        </authorList>
    </citation>
    <scope>NUCLEOTIDE SEQUENCE [LARGE SCALE GENOMIC DNA]</scope>
    <source>
        <strain evidence="2 3">VS20</strain>
    </source>
</reference>
<sequence length="186" mass="20633">MPTISGWLRLKSVSGLMSLWRRRFFVLKDTSLYEYDSEDTFSGGFKQTRRLLSVRRVASSALTFHIVVAGAKKPKSYYLATYDSGSFEQWRKAFVTCCGPSIAKLGDDADATKTLLTRSPSHYSSSGSTASTDVQSIPILVGDDPEVLWRQTNHKAADAVTMHVLFPDMAQDDVDRYTSSAMPSTL</sequence>
<dbReference type="InParanoid" id="T0RM71"/>
<dbReference type="GeneID" id="19951975"/>
<dbReference type="VEuPathDB" id="FungiDB:SDRG_11248"/>
<dbReference type="SMART" id="SM00233">
    <property type="entry name" value="PH"/>
    <property type="match status" value="1"/>
</dbReference>
<accession>T0RM71</accession>
<dbReference type="RefSeq" id="XP_008615501.1">
    <property type="nucleotide sequence ID" value="XM_008617279.1"/>
</dbReference>
<dbReference type="Proteomes" id="UP000030762">
    <property type="component" value="Unassembled WGS sequence"/>
</dbReference>
<evidence type="ECO:0000313" key="3">
    <source>
        <dbReference type="Proteomes" id="UP000030762"/>
    </source>
</evidence>
<dbReference type="SUPFAM" id="SSF50729">
    <property type="entry name" value="PH domain-like"/>
    <property type="match status" value="1"/>
</dbReference>
<proteinExistence type="predicted"/>
<name>T0RM71_SAPDV</name>
<dbReference type="PROSITE" id="PS50003">
    <property type="entry name" value="PH_DOMAIN"/>
    <property type="match status" value="1"/>
</dbReference>
<evidence type="ECO:0000313" key="2">
    <source>
        <dbReference type="EMBL" id="EQC31062.1"/>
    </source>
</evidence>
<evidence type="ECO:0000259" key="1">
    <source>
        <dbReference type="PROSITE" id="PS50003"/>
    </source>
</evidence>
<gene>
    <name evidence="2" type="ORF">SDRG_11248</name>
</gene>
<dbReference type="InterPro" id="IPR001849">
    <property type="entry name" value="PH_domain"/>
</dbReference>
<dbReference type="InterPro" id="IPR011993">
    <property type="entry name" value="PH-like_dom_sf"/>
</dbReference>
<protein>
    <recommendedName>
        <fullName evidence="1">PH domain-containing protein</fullName>
    </recommendedName>
</protein>
<organism evidence="2 3">
    <name type="scientific">Saprolegnia diclina (strain VS20)</name>
    <dbReference type="NCBI Taxonomy" id="1156394"/>
    <lineage>
        <taxon>Eukaryota</taxon>
        <taxon>Sar</taxon>
        <taxon>Stramenopiles</taxon>
        <taxon>Oomycota</taxon>
        <taxon>Saprolegniomycetes</taxon>
        <taxon>Saprolegniales</taxon>
        <taxon>Saprolegniaceae</taxon>
        <taxon>Saprolegnia</taxon>
    </lineage>
</organism>
<dbReference type="OrthoDB" id="73680at2759"/>
<dbReference type="OMA" id="KAFVTCC"/>
<dbReference type="EMBL" id="JH767171">
    <property type="protein sequence ID" value="EQC31062.1"/>
    <property type="molecule type" value="Genomic_DNA"/>
</dbReference>